<dbReference type="RefSeq" id="WP_081153560.1">
    <property type="nucleotide sequence ID" value="NZ_LVYD01000066.1"/>
</dbReference>
<evidence type="ECO:0000313" key="2">
    <source>
        <dbReference type="Proteomes" id="UP000192796"/>
    </source>
</evidence>
<gene>
    <name evidence="1" type="ORF">A3860_34615</name>
</gene>
<dbReference type="OrthoDB" id="9815006at2"/>
<dbReference type="STRING" id="1703345.A3860_34615"/>
<proteinExistence type="predicted"/>
<evidence type="ECO:0008006" key="3">
    <source>
        <dbReference type="Google" id="ProtNLM"/>
    </source>
</evidence>
<organism evidence="1 2">
    <name type="scientific">Niastella vici</name>
    <dbReference type="NCBI Taxonomy" id="1703345"/>
    <lineage>
        <taxon>Bacteria</taxon>
        <taxon>Pseudomonadati</taxon>
        <taxon>Bacteroidota</taxon>
        <taxon>Chitinophagia</taxon>
        <taxon>Chitinophagales</taxon>
        <taxon>Chitinophagaceae</taxon>
        <taxon>Niastella</taxon>
    </lineage>
</organism>
<keyword evidence="2" id="KW-1185">Reference proteome</keyword>
<comment type="caution">
    <text evidence="1">The sequence shown here is derived from an EMBL/GenBank/DDBJ whole genome shotgun (WGS) entry which is preliminary data.</text>
</comment>
<name>A0A1V9FP72_9BACT</name>
<protein>
    <recommendedName>
        <fullName evidence="3">Resolvase/invertase-type recombinase catalytic domain-containing protein</fullName>
    </recommendedName>
</protein>
<evidence type="ECO:0000313" key="1">
    <source>
        <dbReference type="EMBL" id="OQP60066.1"/>
    </source>
</evidence>
<accession>A0A1V9FP72</accession>
<dbReference type="Proteomes" id="UP000192796">
    <property type="component" value="Unassembled WGS sequence"/>
</dbReference>
<dbReference type="AlphaFoldDB" id="A0A1V9FP72"/>
<reference evidence="1 2" key="1">
    <citation type="submission" date="2016-03" db="EMBL/GenBank/DDBJ databases">
        <title>Niastella vici sp. nov., isolated from farmland soil.</title>
        <authorList>
            <person name="Chen L."/>
            <person name="Wang D."/>
            <person name="Yang S."/>
            <person name="Wang G."/>
        </authorList>
    </citation>
    <scope>NUCLEOTIDE SEQUENCE [LARGE SCALE GENOMIC DNA]</scope>
    <source>
        <strain evidence="1 2">DJ57</strain>
    </source>
</reference>
<sequence length="81" mass="9576">MAARNFSECWDYIKKNKEKVTNVLVYLIDRFSRSGDGAMRLSKVLRENYGVTFFHQSHFPRILKKQTGHDPSEYPKKLPKK</sequence>
<dbReference type="EMBL" id="LVYD01000066">
    <property type="protein sequence ID" value="OQP60066.1"/>
    <property type="molecule type" value="Genomic_DNA"/>
</dbReference>